<dbReference type="Proteomes" id="UP001283361">
    <property type="component" value="Unassembled WGS sequence"/>
</dbReference>
<accession>A0AAE1DCB2</accession>
<reference evidence="1" key="1">
    <citation type="journal article" date="2023" name="G3 (Bethesda)">
        <title>A reference genome for the long-term kleptoplast-retaining sea slug Elysia crispata morphotype clarki.</title>
        <authorList>
            <person name="Eastman K.E."/>
            <person name="Pendleton A.L."/>
            <person name="Shaikh M.A."/>
            <person name="Suttiyut T."/>
            <person name="Ogas R."/>
            <person name="Tomko P."/>
            <person name="Gavelis G."/>
            <person name="Widhalm J.R."/>
            <person name="Wisecaver J.H."/>
        </authorList>
    </citation>
    <scope>NUCLEOTIDE SEQUENCE</scope>
    <source>
        <strain evidence="1">ECLA1</strain>
    </source>
</reference>
<gene>
    <name evidence="1" type="ORF">RRG08_021209</name>
</gene>
<comment type="caution">
    <text evidence="1">The sequence shown here is derived from an EMBL/GenBank/DDBJ whole genome shotgun (WGS) entry which is preliminary data.</text>
</comment>
<dbReference type="AlphaFoldDB" id="A0AAE1DCB2"/>
<protein>
    <submittedName>
        <fullName evidence="1">Uncharacterized protein</fullName>
    </submittedName>
</protein>
<sequence>MQKGRRDKYVNAVKILLLKNLYRFCEGIAFELYYRKQRKFVLFSWTETSYLKDPDLLEERGNLVIHTQTTRSSRLHLTRCFCVPDLALAGTAVRRV</sequence>
<evidence type="ECO:0000313" key="1">
    <source>
        <dbReference type="EMBL" id="KAK3765182.1"/>
    </source>
</evidence>
<name>A0AAE1DCB2_9GAST</name>
<proteinExistence type="predicted"/>
<organism evidence="1 2">
    <name type="scientific">Elysia crispata</name>
    <name type="common">lettuce slug</name>
    <dbReference type="NCBI Taxonomy" id="231223"/>
    <lineage>
        <taxon>Eukaryota</taxon>
        <taxon>Metazoa</taxon>
        <taxon>Spiralia</taxon>
        <taxon>Lophotrochozoa</taxon>
        <taxon>Mollusca</taxon>
        <taxon>Gastropoda</taxon>
        <taxon>Heterobranchia</taxon>
        <taxon>Euthyneura</taxon>
        <taxon>Panpulmonata</taxon>
        <taxon>Sacoglossa</taxon>
        <taxon>Placobranchoidea</taxon>
        <taxon>Plakobranchidae</taxon>
        <taxon>Elysia</taxon>
    </lineage>
</organism>
<dbReference type="EMBL" id="JAWDGP010004333">
    <property type="protein sequence ID" value="KAK3765182.1"/>
    <property type="molecule type" value="Genomic_DNA"/>
</dbReference>
<keyword evidence="2" id="KW-1185">Reference proteome</keyword>
<evidence type="ECO:0000313" key="2">
    <source>
        <dbReference type="Proteomes" id="UP001283361"/>
    </source>
</evidence>